<dbReference type="PANTHER" id="PTHR33745">
    <property type="entry name" value="RSBT ANTAGONIST PROTEIN RSBS-RELATED"/>
    <property type="match status" value="1"/>
</dbReference>
<dbReference type="Proteomes" id="UP000186940">
    <property type="component" value="Unassembled WGS sequence"/>
</dbReference>
<comment type="caution">
    <text evidence="3">The sequence shown here is derived from an EMBL/GenBank/DDBJ whole genome shotgun (WGS) entry which is preliminary data.</text>
</comment>
<feature type="domain" description="STAS" evidence="2">
    <location>
        <begin position="160"/>
        <end position="271"/>
    </location>
</feature>
<gene>
    <name evidence="3" type="ORF">SCAL_001426</name>
</gene>
<dbReference type="PROSITE" id="PS50801">
    <property type="entry name" value="STAS"/>
    <property type="match status" value="1"/>
</dbReference>
<keyword evidence="4" id="KW-1185">Reference proteome</keyword>
<sequence>MRYVRMVSDKNVTAKLVALFEESEEELIDRWIERVEKLKLVSGLSEEERAKQFKYVYHASLMALKSEDYSEVKALASRIAKQGSLEGIPVNEILLSFMQLRDVRIRKLFMTYRDNLDELLDLLEHFEQISNKMFSIVVSALLKEQEKVIYEQQRAMLELSTPVLQLRDEALVMPLIGVIDSDRASRIVEELLRKIVETRASVVVMDMTGVPVIDTAVANHILKTVMAAKLLGAETIITGISPANAQTIVTLGIDLSMIKTKSTLQEGIKLMDEILGLEVRKGHKQ</sequence>
<dbReference type="SUPFAM" id="SSF52091">
    <property type="entry name" value="SpoIIaa-like"/>
    <property type="match status" value="1"/>
</dbReference>
<accession>A0A1F2P8F0</accession>
<dbReference type="CDD" id="cd07041">
    <property type="entry name" value="STAS_RsbR_RsbS_like"/>
    <property type="match status" value="1"/>
</dbReference>
<protein>
    <submittedName>
        <fullName evidence="3">Anti-anti-sigma regulatory factor (Antagonist of anti-sigma factor)</fullName>
    </submittedName>
</protein>
<dbReference type="Pfam" id="PF01740">
    <property type="entry name" value="STAS"/>
    <property type="match status" value="1"/>
</dbReference>
<dbReference type="STRING" id="1838285.SCAL_001426"/>
<dbReference type="PANTHER" id="PTHR33745:SF3">
    <property type="entry name" value="RSBT CO-ANTAGONIST PROTEIN RSBRC"/>
    <property type="match status" value="1"/>
</dbReference>
<dbReference type="Gene3D" id="3.30.750.24">
    <property type="entry name" value="STAS domain"/>
    <property type="match status" value="1"/>
</dbReference>
<evidence type="ECO:0000256" key="1">
    <source>
        <dbReference type="ARBA" id="ARBA00022553"/>
    </source>
</evidence>
<dbReference type="InterPro" id="IPR036513">
    <property type="entry name" value="STAS_dom_sf"/>
</dbReference>
<evidence type="ECO:0000259" key="2">
    <source>
        <dbReference type="PROSITE" id="PS50801"/>
    </source>
</evidence>
<dbReference type="EMBL" id="LYOS01000004">
    <property type="protein sequence ID" value="OFV67508.1"/>
    <property type="molecule type" value="Genomic_DNA"/>
</dbReference>
<evidence type="ECO:0000313" key="4">
    <source>
        <dbReference type="Proteomes" id="UP000186940"/>
    </source>
</evidence>
<dbReference type="InterPro" id="IPR002645">
    <property type="entry name" value="STAS_dom"/>
</dbReference>
<reference evidence="3" key="1">
    <citation type="submission" date="2016-05" db="EMBL/GenBank/DDBJ databases">
        <title>Microbial consortia oxidize butane by reversing methanogenesis.</title>
        <authorList>
            <person name="Laso-Perez R."/>
            <person name="Richter M."/>
            <person name="Wegener G."/>
            <person name="Musat F."/>
        </authorList>
    </citation>
    <scope>NUCLEOTIDE SEQUENCE [LARGE SCALE GENOMIC DNA]</scope>
    <source>
        <strain evidence="3">BOX2</strain>
    </source>
</reference>
<proteinExistence type="predicted"/>
<name>A0A1F2P8F0_9EURY</name>
<evidence type="ECO:0000313" key="3">
    <source>
        <dbReference type="EMBL" id="OFV67508.1"/>
    </source>
</evidence>
<dbReference type="AlphaFoldDB" id="A0A1F2P8F0"/>
<keyword evidence="1" id="KW-0597">Phosphoprotein</keyword>
<organism evidence="3 4">
    <name type="scientific">Candidatus Syntropharchaeum caldarium</name>
    <dbReference type="NCBI Taxonomy" id="1838285"/>
    <lineage>
        <taxon>Archaea</taxon>
        <taxon>Methanobacteriati</taxon>
        <taxon>Methanobacteriota</taxon>
        <taxon>Stenosarchaea group</taxon>
        <taxon>Methanomicrobia</taxon>
        <taxon>Methanosarcinales</taxon>
        <taxon>ANME-2 cluster</taxon>
        <taxon>Candidatus Syntropharchaeum</taxon>
    </lineage>
</organism>
<dbReference type="InterPro" id="IPR051932">
    <property type="entry name" value="Bact_StressResp_Reg"/>
</dbReference>